<protein>
    <submittedName>
        <fullName evidence="1">(salmon louse) hypothetical protein</fullName>
    </submittedName>
</protein>
<dbReference type="InterPro" id="IPR000477">
    <property type="entry name" value="RT_dom"/>
</dbReference>
<dbReference type="InterPro" id="IPR043128">
    <property type="entry name" value="Rev_trsase/Diguanyl_cyclase"/>
</dbReference>
<accession>A0A7R8H5N2</accession>
<evidence type="ECO:0000313" key="2">
    <source>
        <dbReference type="Proteomes" id="UP000675881"/>
    </source>
</evidence>
<keyword evidence="2" id="KW-1185">Reference proteome</keyword>
<name>A0A7R8H5N2_LEPSM</name>
<dbReference type="PROSITE" id="PS50878">
    <property type="entry name" value="RT_POL"/>
    <property type="match status" value="1"/>
</dbReference>
<dbReference type="AlphaFoldDB" id="A0A7R8H5N2"/>
<proteinExistence type="predicted"/>
<dbReference type="SUPFAM" id="SSF56672">
    <property type="entry name" value="DNA/RNA polymerases"/>
    <property type="match status" value="1"/>
</dbReference>
<dbReference type="InterPro" id="IPR043502">
    <property type="entry name" value="DNA/RNA_pol_sf"/>
</dbReference>
<reference evidence="1" key="1">
    <citation type="submission" date="2021-02" db="EMBL/GenBank/DDBJ databases">
        <authorList>
            <person name="Bekaert M."/>
        </authorList>
    </citation>
    <scope>NUCLEOTIDE SEQUENCE</scope>
    <source>
        <strain evidence="1">IoA-00</strain>
    </source>
</reference>
<organism evidence="1 2">
    <name type="scientific">Lepeophtheirus salmonis</name>
    <name type="common">Salmon louse</name>
    <name type="synonym">Caligus salmonis</name>
    <dbReference type="NCBI Taxonomy" id="72036"/>
    <lineage>
        <taxon>Eukaryota</taxon>
        <taxon>Metazoa</taxon>
        <taxon>Ecdysozoa</taxon>
        <taxon>Arthropoda</taxon>
        <taxon>Crustacea</taxon>
        <taxon>Multicrustacea</taxon>
        <taxon>Hexanauplia</taxon>
        <taxon>Copepoda</taxon>
        <taxon>Siphonostomatoida</taxon>
        <taxon>Caligidae</taxon>
        <taxon>Lepeophtheirus</taxon>
    </lineage>
</organism>
<gene>
    <name evidence="1" type="ORF">LSAA_7513</name>
</gene>
<dbReference type="EMBL" id="HG994582">
    <property type="protein sequence ID" value="CAF2883660.1"/>
    <property type="molecule type" value="Genomic_DNA"/>
</dbReference>
<dbReference type="GO" id="GO:0071897">
    <property type="term" value="P:DNA biosynthetic process"/>
    <property type="evidence" value="ECO:0007669"/>
    <property type="project" value="UniProtKB-ARBA"/>
</dbReference>
<evidence type="ECO:0000313" key="1">
    <source>
        <dbReference type="EMBL" id="CAF2883660.1"/>
    </source>
</evidence>
<sequence>MPFELRSAAQTFQRLIDQVLFGLEFCYVNLEDIIVASYSEEQYEEDLKKLFQRLQQFGLTTNLDKIWENGKMSFTFLRYVIDCNGIKPVMGMVQALLLTQDNNSIPHELTSASYAFIRSQSFNTALDSPYPCMFKVIECTDKTVQISKDGNQETISIDRVKPPFMTLEVIPTANSKTPGKPISSGCRVKFPSRLKD</sequence>
<dbReference type="Gene3D" id="3.30.70.270">
    <property type="match status" value="1"/>
</dbReference>
<dbReference type="Proteomes" id="UP000675881">
    <property type="component" value="Chromosome 3"/>
</dbReference>